<gene>
    <name evidence="2" type="ORF">OPV22_028780</name>
</gene>
<sequence length="82" mass="9062">MGRKRLRRGMEMEGRGGEELVGEESAVRFATAAPSTTVAETYPHRKGRWTMRNVGTDYSPDTFQLLHTTRLPAAPALTSLQG</sequence>
<accession>A0AAV8Q7C8</accession>
<evidence type="ECO:0000313" key="2">
    <source>
        <dbReference type="EMBL" id="KAJ8466228.1"/>
    </source>
</evidence>
<name>A0AAV8Q7C8_ENSVE</name>
<dbReference type="EMBL" id="JAQQAF010000008">
    <property type="protein sequence ID" value="KAJ8466228.1"/>
    <property type="molecule type" value="Genomic_DNA"/>
</dbReference>
<protein>
    <submittedName>
        <fullName evidence="2">Uncharacterized protein</fullName>
    </submittedName>
</protein>
<comment type="caution">
    <text evidence="2">The sequence shown here is derived from an EMBL/GenBank/DDBJ whole genome shotgun (WGS) entry which is preliminary data.</text>
</comment>
<proteinExistence type="predicted"/>
<feature type="region of interest" description="Disordered" evidence="1">
    <location>
        <begin position="1"/>
        <end position="21"/>
    </location>
</feature>
<organism evidence="2 3">
    <name type="scientific">Ensete ventricosum</name>
    <name type="common">Abyssinian banana</name>
    <name type="synonym">Musa ensete</name>
    <dbReference type="NCBI Taxonomy" id="4639"/>
    <lineage>
        <taxon>Eukaryota</taxon>
        <taxon>Viridiplantae</taxon>
        <taxon>Streptophyta</taxon>
        <taxon>Embryophyta</taxon>
        <taxon>Tracheophyta</taxon>
        <taxon>Spermatophyta</taxon>
        <taxon>Magnoliopsida</taxon>
        <taxon>Liliopsida</taxon>
        <taxon>Zingiberales</taxon>
        <taxon>Musaceae</taxon>
        <taxon>Ensete</taxon>
    </lineage>
</organism>
<feature type="compositionally biased region" description="Basic and acidic residues" evidence="1">
    <location>
        <begin position="8"/>
        <end position="18"/>
    </location>
</feature>
<evidence type="ECO:0000256" key="1">
    <source>
        <dbReference type="SAM" id="MobiDB-lite"/>
    </source>
</evidence>
<dbReference type="AlphaFoldDB" id="A0AAV8Q7C8"/>
<keyword evidence="3" id="KW-1185">Reference proteome</keyword>
<evidence type="ECO:0000313" key="3">
    <source>
        <dbReference type="Proteomes" id="UP001222027"/>
    </source>
</evidence>
<dbReference type="Proteomes" id="UP001222027">
    <property type="component" value="Unassembled WGS sequence"/>
</dbReference>
<reference evidence="2 3" key="1">
    <citation type="submission" date="2022-12" db="EMBL/GenBank/DDBJ databases">
        <title>Chromosome-scale assembly of the Ensete ventricosum genome.</title>
        <authorList>
            <person name="Dussert Y."/>
            <person name="Stocks J."/>
            <person name="Wendawek A."/>
            <person name="Woldeyes F."/>
            <person name="Nichols R.A."/>
            <person name="Borrell J.S."/>
        </authorList>
    </citation>
    <scope>NUCLEOTIDE SEQUENCE [LARGE SCALE GENOMIC DNA]</scope>
    <source>
        <strain evidence="3">cv. Maze</strain>
        <tissue evidence="2">Seeds</tissue>
    </source>
</reference>